<dbReference type="GO" id="GO:0005737">
    <property type="term" value="C:cytoplasm"/>
    <property type="evidence" value="ECO:0007669"/>
    <property type="project" value="UniProtKB-SubCell"/>
</dbReference>
<dbReference type="CDD" id="cd00293">
    <property type="entry name" value="USP-like"/>
    <property type="match status" value="1"/>
</dbReference>
<dbReference type="RefSeq" id="WP_001109442.1">
    <property type="nucleotide sequence ID" value="NZ_JEWH01000037.1"/>
</dbReference>
<evidence type="ECO:0000256" key="1">
    <source>
        <dbReference type="ARBA" id="ARBA00008791"/>
    </source>
</evidence>
<sequence>MNYRHIIVPVDGSEISLAAARQAAHIAKAFGSKLTAISLVAVDPFSGVDFYYISPVVKDYFVEARANAEKTLAKVKALCAEEGVDIETQIIQGEISSDGILKAVEELGSDLIVIGSHGRKGFQKLILGSFAQDVLNSTKIQVLVVKE</sequence>
<dbReference type="Pfam" id="PF00582">
    <property type="entry name" value="Usp"/>
    <property type="match status" value="1"/>
</dbReference>
<gene>
    <name evidence="4" type="ORF">J512_2737</name>
</gene>
<comment type="subcellular location">
    <subcellularLocation>
        <location evidence="2">Cytoplasm</location>
    </subcellularLocation>
</comment>
<dbReference type="Proteomes" id="UP000020595">
    <property type="component" value="Unassembled WGS sequence"/>
</dbReference>
<comment type="similarity">
    <text evidence="1 2">Belongs to the universal stress protein A family.</text>
</comment>
<dbReference type="EMBL" id="JEWH01000037">
    <property type="protein sequence ID" value="EXB04902.1"/>
    <property type="molecule type" value="Genomic_DNA"/>
</dbReference>
<protein>
    <recommendedName>
        <fullName evidence="2">Universal stress protein</fullName>
    </recommendedName>
</protein>
<dbReference type="AlphaFoldDB" id="A0A009HL79"/>
<comment type="caution">
    <text evidence="4">The sequence shown here is derived from an EMBL/GenBank/DDBJ whole genome shotgun (WGS) entry which is preliminary data.</text>
</comment>
<organism evidence="4 5">
    <name type="scientific">Acinetobacter baumannii (strain 1295743)</name>
    <dbReference type="NCBI Taxonomy" id="1310613"/>
    <lineage>
        <taxon>Bacteria</taxon>
        <taxon>Pseudomonadati</taxon>
        <taxon>Pseudomonadota</taxon>
        <taxon>Gammaproteobacteria</taxon>
        <taxon>Moraxellales</taxon>
        <taxon>Moraxellaceae</taxon>
        <taxon>Acinetobacter</taxon>
        <taxon>Acinetobacter calcoaceticus/baumannii complex</taxon>
    </lineage>
</organism>
<keyword evidence="2" id="KW-0963">Cytoplasm</keyword>
<evidence type="ECO:0000259" key="3">
    <source>
        <dbReference type="Pfam" id="PF00582"/>
    </source>
</evidence>
<dbReference type="InterPro" id="IPR006016">
    <property type="entry name" value="UspA"/>
</dbReference>
<dbReference type="PATRIC" id="fig|1310613.3.peg.2639"/>
<dbReference type="Gene3D" id="3.40.50.620">
    <property type="entry name" value="HUPs"/>
    <property type="match status" value="1"/>
</dbReference>
<dbReference type="SMR" id="A0A009HL79"/>
<dbReference type="InterPro" id="IPR006015">
    <property type="entry name" value="Universal_stress_UspA"/>
</dbReference>
<dbReference type="PIRSF" id="PIRSF006276">
    <property type="entry name" value="UspA"/>
    <property type="match status" value="1"/>
</dbReference>
<dbReference type="PRINTS" id="PR01438">
    <property type="entry name" value="UNVRSLSTRESS"/>
</dbReference>
<accession>A0A009HL79</accession>
<feature type="domain" description="UspA" evidence="3">
    <location>
        <begin position="3"/>
        <end position="146"/>
    </location>
</feature>
<dbReference type="SUPFAM" id="SSF52402">
    <property type="entry name" value="Adenine nucleotide alpha hydrolases-like"/>
    <property type="match status" value="1"/>
</dbReference>
<evidence type="ECO:0000313" key="4">
    <source>
        <dbReference type="EMBL" id="EXB04902.1"/>
    </source>
</evidence>
<dbReference type="PANTHER" id="PTHR46268">
    <property type="entry name" value="STRESS RESPONSE PROTEIN NHAX"/>
    <property type="match status" value="1"/>
</dbReference>
<evidence type="ECO:0000313" key="5">
    <source>
        <dbReference type="Proteomes" id="UP000020595"/>
    </source>
</evidence>
<name>A0A009HL79_ACIB9</name>
<dbReference type="InterPro" id="IPR014729">
    <property type="entry name" value="Rossmann-like_a/b/a_fold"/>
</dbReference>
<proteinExistence type="inferred from homology"/>
<dbReference type="PANTHER" id="PTHR46268:SF15">
    <property type="entry name" value="UNIVERSAL STRESS PROTEIN HP_0031"/>
    <property type="match status" value="1"/>
</dbReference>
<evidence type="ECO:0000256" key="2">
    <source>
        <dbReference type="PIRNR" id="PIRNR006276"/>
    </source>
</evidence>
<reference evidence="4 5" key="1">
    <citation type="submission" date="2014-02" db="EMBL/GenBank/DDBJ databases">
        <title>Comparative genomics and transcriptomics to identify genetic mechanisms underlying the emergence of carbapenem resistant Acinetobacter baumannii (CRAb).</title>
        <authorList>
            <person name="Harris A.D."/>
            <person name="Johnson K.J."/>
            <person name="George J."/>
            <person name="Shefchek K."/>
            <person name="Daugherty S.C."/>
            <person name="Parankush S."/>
            <person name="Sadzewicz L."/>
            <person name="Tallon L."/>
            <person name="Sengamalay N."/>
            <person name="Hazen T.H."/>
            <person name="Rasko D.A."/>
        </authorList>
    </citation>
    <scope>NUCLEOTIDE SEQUENCE [LARGE SCALE GENOMIC DNA]</scope>
    <source>
        <strain evidence="4 5">1295743</strain>
    </source>
</reference>
<dbReference type="GeneID" id="92894311"/>